<dbReference type="EMBL" id="JADNYJ010000010">
    <property type="protein sequence ID" value="KAF8908926.1"/>
    <property type="molecule type" value="Genomic_DNA"/>
</dbReference>
<keyword evidence="2" id="KW-1185">Reference proteome</keyword>
<reference evidence="1" key="1">
    <citation type="submission" date="2020-11" db="EMBL/GenBank/DDBJ databases">
        <authorList>
            <consortium name="DOE Joint Genome Institute"/>
            <person name="Ahrendt S."/>
            <person name="Riley R."/>
            <person name="Andreopoulos W."/>
            <person name="LaButti K."/>
            <person name="Pangilinan J."/>
            <person name="Ruiz-duenas F.J."/>
            <person name="Barrasa J.M."/>
            <person name="Sanchez-Garcia M."/>
            <person name="Camarero S."/>
            <person name="Miyauchi S."/>
            <person name="Serrano A."/>
            <person name="Linde D."/>
            <person name="Babiker R."/>
            <person name="Drula E."/>
            <person name="Ayuso-Fernandez I."/>
            <person name="Pacheco R."/>
            <person name="Padilla G."/>
            <person name="Ferreira P."/>
            <person name="Barriuso J."/>
            <person name="Kellner H."/>
            <person name="Castanera R."/>
            <person name="Alfaro M."/>
            <person name="Ramirez L."/>
            <person name="Pisabarro A.G."/>
            <person name="Kuo A."/>
            <person name="Tritt A."/>
            <person name="Lipzen A."/>
            <person name="He G."/>
            <person name="Yan M."/>
            <person name="Ng V."/>
            <person name="Cullen D."/>
            <person name="Martin F."/>
            <person name="Rosso M.-N."/>
            <person name="Henrissat B."/>
            <person name="Hibbett D."/>
            <person name="Martinez A.T."/>
            <person name="Grigoriev I.V."/>
        </authorList>
    </citation>
    <scope>NUCLEOTIDE SEQUENCE</scope>
    <source>
        <strain evidence="1">AH 44721</strain>
    </source>
</reference>
<gene>
    <name evidence="1" type="ORF">CPB84DRAFT_1766372</name>
</gene>
<dbReference type="Proteomes" id="UP000724874">
    <property type="component" value="Unassembled WGS sequence"/>
</dbReference>
<organism evidence="1 2">
    <name type="scientific">Gymnopilus junonius</name>
    <name type="common">Spectacular rustgill mushroom</name>
    <name type="synonym">Gymnopilus spectabilis subsp. junonius</name>
    <dbReference type="NCBI Taxonomy" id="109634"/>
    <lineage>
        <taxon>Eukaryota</taxon>
        <taxon>Fungi</taxon>
        <taxon>Dikarya</taxon>
        <taxon>Basidiomycota</taxon>
        <taxon>Agaricomycotina</taxon>
        <taxon>Agaricomycetes</taxon>
        <taxon>Agaricomycetidae</taxon>
        <taxon>Agaricales</taxon>
        <taxon>Agaricineae</taxon>
        <taxon>Hymenogastraceae</taxon>
        <taxon>Gymnopilus</taxon>
    </lineage>
</organism>
<proteinExistence type="predicted"/>
<comment type="caution">
    <text evidence="1">The sequence shown here is derived from an EMBL/GenBank/DDBJ whole genome shotgun (WGS) entry which is preliminary data.</text>
</comment>
<evidence type="ECO:0000313" key="2">
    <source>
        <dbReference type="Proteomes" id="UP000724874"/>
    </source>
</evidence>
<sequence>MSPFQFDSRPRRFQKGTLFRPYHVAISQYFIWDDTHLIPIILPFPVIYSIFVIPIHLHNPPFAFSTPSIPPSSNQPTALRIPRSSYRSCNSTIICIYTLWTQTPELFCIVQCFIASILNTSLQRAYTCTCPTSATEVFPSLWTLEPFLRSGTVACQTQG</sequence>
<dbReference type="AlphaFoldDB" id="A0A9P5TS85"/>
<accession>A0A9P5TS85</accession>
<evidence type="ECO:0000313" key="1">
    <source>
        <dbReference type="EMBL" id="KAF8908926.1"/>
    </source>
</evidence>
<protein>
    <submittedName>
        <fullName evidence="1">Uncharacterized protein</fullName>
    </submittedName>
</protein>
<name>A0A9P5TS85_GYMJU</name>